<reference evidence="3" key="1">
    <citation type="submission" date="2016-10" db="EMBL/GenBank/DDBJ databases">
        <authorList>
            <person name="Varghese N."/>
            <person name="Submissions S."/>
        </authorList>
    </citation>
    <scope>NUCLEOTIDE SEQUENCE [LARGE SCALE GENOMIC DNA]</scope>
    <source>
        <strain evidence="3">DSM 45237</strain>
    </source>
</reference>
<dbReference type="GO" id="GO:0003676">
    <property type="term" value="F:nucleic acid binding"/>
    <property type="evidence" value="ECO:0007669"/>
    <property type="project" value="InterPro"/>
</dbReference>
<organism evidence="2 3">
    <name type="scientific">Jiangella alba</name>
    <dbReference type="NCBI Taxonomy" id="561176"/>
    <lineage>
        <taxon>Bacteria</taxon>
        <taxon>Bacillati</taxon>
        <taxon>Actinomycetota</taxon>
        <taxon>Actinomycetes</taxon>
        <taxon>Jiangellales</taxon>
        <taxon>Jiangellaceae</taxon>
        <taxon>Jiangella</taxon>
    </lineage>
</organism>
<dbReference type="InterPro" id="IPR012337">
    <property type="entry name" value="RNaseH-like_sf"/>
</dbReference>
<dbReference type="Proteomes" id="UP000181980">
    <property type="component" value="Unassembled WGS sequence"/>
</dbReference>
<name>A0A1H5PHD2_9ACTN</name>
<dbReference type="InterPro" id="IPR036397">
    <property type="entry name" value="RNaseH_sf"/>
</dbReference>
<sequence length="152" mass="17934">MYLERYHQVKISPSDVWRILRKAGVNRLPASQRYKRRETRWKRYEKQRPGHQLQVDVKFKGIGHVRIRPRTPRLNGKVERSHRIDSEEFYRLLEGEIIDDARLFETRPARRPPGVLFRRGDTSANCWHECHPAARPPPGGPHLIGDQEDSVV</sequence>
<evidence type="ECO:0000256" key="1">
    <source>
        <dbReference type="SAM" id="MobiDB-lite"/>
    </source>
</evidence>
<proteinExistence type="predicted"/>
<dbReference type="SUPFAM" id="SSF53098">
    <property type="entry name" value="Ribonuclease H-like"/>
    <property type="match status" value="1"/>
</dbReference>
<dbReference type="EMBL" id="FNUC01000004">
    <property type="protein sequence ID" value="SEF13283.1"/>
    <property type="molecule type" value="Genomic_DNA"/>
</dbReference>
<dbReference type="Gene3D" id="3.30.420.10">
    <property type="entry name" value="Ribonuclease H-like superfamily/Ribonuclease H"/>
    <property type="match status" value="1"/>
</dbReference>
<evidence type="ECO:0008006" key="4">
    <source>
        <dbReference type="Google" id="ProtNLM"/>
    </source>
</evidence>
<evidence type="ECO:0000313" key="3">
    <source>
        <dbReference type="Proteomes" id="UP000181980"/>
    </source>
</evidence>
<dbReference type="AlphaFoldDB" id="A0A1H5PHD2"/>
<evidence type="ECO:0000313" key="2">
    <source>
        <dbReference type="EMBL" id="SEF13283.1"/>
    </source>
</evidence>
<gene>
    <name evidence="2" type="ORF">SAMN04488561_4368</name>
</gene>
<keyword evidence="3" id="KW-1185">Reference proteome</keyword>
<protein>
    <recommendedName>
        <fullName evidence="4">Integrase catalytic domain-containing protein</fullName>
    </recommendedName>
</protein>
<feature type="region of interest" description="Disordered" evidence="1">
    <location>
        <begin position="133"/>
        <end position="152"/>
    </location>
</feature>
<accession>A0A1H5PHD2</accession>